<dbReference type="Pfam" id="PF04841">
    <property type="entry name" value="Vps16_N"/>
    <property type="match status" value="2"/>
</dbReference>
<dbReference type="SUPFAM" id="SSF50978">
    <property type="entry name" value="WD40 repeat-like"/>
    <property type="match status" value="1"/>
</dbReference>
<reference evidence="4 5" key="1">
    <citation type="journal article" date="2012" name="Eukaryot. Cell">
        <title>Genome sequence of the fungus Glarea lozoyensis: the first genome sequence of a species from the Helotiaceae family.</title>
        <authorList>
            <person name="Youssar L."/>
            <person name="Gruening B.A."/>
            <person name="Erxleben A."/>
            <person name="Guenther S."/>
            <person name="Huettel W."/>
        </authorList>
    </citation>
    <scope>NUCLEOTIDE SEQUENCE [LARGE SCALE GENOMIC DNA]</scope>
    <source>
        <strain evidence="5">ATCC 74030 / MF5533</strain>
    </source>
</reference>
<sequence length="605" mass="68242">MANPTADWERLDKKFYRKVQLYTEIFDQDLELENYIVTGCSFGGAIGSIKGLGWSEDERLIVVTADGTVRCYYDLQGDFAQFSLGNGAEEYGVSACKFYGTGFVALLTNNHLISVAKYEEPRPRLLATPPEGTVHSWALIPPAYTLSRSVEVLLSIGQTIHVVDATESDDRLLDIGPFTHVSVSPNGKYVALYTESGKAFVINSEFQQRLSEYDSRSKTHPKDVQWCGNDAVVIAWEDEVHVVGPFNSAAKYFYDGRVHLIADHDGVRLITNDVCDFLQKVPEVTEEVFRFGTESPASILLDAVEQLENQSPKADDNIQLIRPNLVEAVDTCVKAAGYEFSVHWQKQLLKAASFGNDDFVDMCETLRVLNAVRFYEIGIPLSYDQFLRLTPESLVRRLVNRQEYLLALRISSYLRLPTERIYVHWASQKVRVGSEDEETICRMIVEKLDGKRALIESSAQADDSELLKDLYYQDDRRLDGANLFVREALKQPESRSSADKLTLAAKLISDSKETSFEHKALLEASTLLKMQEAFDRDLTEEFVGLSVNETLFQLIKGGYTNRAKKVQSEFKVPEKIFWWIRLRAAAGVGTVEAREIEKLGAGLKR</sequence>
<dbReference type="PANTHER" id="PTHR12811">
    <property type="entry name" value="VACUOLAR PROTEIN SORTING VPS16"/>
    <property type="match status" value="1"/>
</dbReference>
<dbReference type="AlphaFoldDB" id="H0EN58"/>
<name>H0EN58_GLAL7</name>
<dbReference type="InterPro" id="IPR015943">
    <property type="entry name" value="WD40/YVTN_repeat-like_dom_sf"/>
</dbReference>
<proteinExistence type="inferred from homology"/>
<dbReference type="PIRSF" id="PIRSF007949">
    <property type="entry name" value="VPS16"/>
    <property type="match status" value="1"/>
</dbReference>
<dbReference type="Gene3D" id="2.130.10.10">
    <property type="entry name" value="YVTN repeat-like/Quinoprotein amine dehydrogenase"/>
    <property type="match status" value="1"/>
</dbReference>
<gene>
    <name evidence="4" type="ORF">M7I_4061</name>
</gene>
<dbReference type="EMBL" id="AGUE01000101">
    <property type="protein sequence ID" value="EHK99978.1"/>
    <property type="molecule type" value="Genomic_DNA"/>
</dbReference>
<dbReference type="InterPro" id="IPR038132">
    <property type="entry name" value="Vps16_C_sf"/>
</dbReference>
<dbReference type="InterPro" id="IPR006926">
    <property type="entry name" value="Vps16_N"/>
</dbReference>
<dbReference type="GO" id="GO:0030897">
    <property type="term" value="C:HOPS complex"/>
    <property type="evidence" value="ECO:0007669"/>
    <property type="project" value="TreeGrafter"/>
</dbReference>
<dbReference type="GO" id="GO:0003779">
    <property type="term" value="F:actin binding"/>
    <property type="evidence" value="ECO:0007669"/>
    <property type="project" value="TreeGrafter"/>
</dbReference>
<organism evidence="4 5">
    <name type="scientific">Glarea lozoyensis (strain ATCC 74030 / MF5533)</name>
    <dbReference type="NCBI Taxonomy" id="1104152"/>
    <lineage>
        <taxon>Eukaryota</taxon>
        <taxon>Fungi</taxon>
        <taxon>Dikarya</taxon>
        <taxon>Ascomycota</taxon>
        <taxon>Pezizomycotina</taxon>
        <taxon>Leotiomycetes</taxon>
        <taxon>Helotiales</taxon>
        <taxon>Helotiaceae</taxon>
        <taxon>Glarea</taxon>
    </lineage>
</organism>
<dbReference type="GO" id="GO:0005768">
    <property type="term" value="C:endosome"/>
    <property type="evidence" value="ECO:0007669"/>
    <property type="project" value="UniProtKB-ARBA"/>
</dbReference>
<dbReference type="Proteomes" id="UP000005446">
    <property type="component" value="Unassembled WGS sequence"/>
</dbReference>
<dbReference type="InterPro" id="IPR016534">
    <property type="entry name" value="VPS16"/>
</dbReference>
<evidence type="ECO:0000313" key="5">
    <source>
        <dbReference type="Proteomes" id="UP000005446"/>
    </source>
</evidence>
<evidence type="ECO:0000256" key="1">
    <source>
        <dbReference type="ARBA" id="ARBA00009250"/>
    </source>
</evidence>
<dbReference type="InParanoid" id="H0EN58"/>
<feature type="domain" description="Vps16 N-terminal" evidence="3">
    <location>
        <begin position="50"/>
        <end position="356"/>
    </location>
</feature>
<dbReference type="HOGENOM" id="CLU_008909_1_0_1"/>
<feature type="domain" description="Vps16 N-terminal" evidence="3">
    <location>
        <begin position="4"/>
        <end position="46"/>
    </location>
</feature>
<evidence type="ECO:0000259" key="2">
    <source>
        <dbReference type="Pfam" id="PF04840"/>
    </source>
</evidence>
<dbReference type="GO" id="GO:0016197">
    <property type="term" value="P:endosomal transport"/>
    <property type="evidence" value="ECO:0007669"/>
    <property type="project" value="TreeGrafter"/>
</dbReference>
<dbReference type="Pfam" id="PF04840">
    <property type="entry name" value="Vps16_C"/>
    <property type="match status" value="1"/>
</dbReference>
<accession>H0EN58</accession>
<comment type="caution">
    <text evidence="4">The sequence shown here is derived from an EMBL/GenBank/DDBJ whole genome shotgun (WGS) entry which is preliminary data.</text>
</comment>
<dbReference type="InterPro" id="IPR006925">
    <property type="entry name" value="Vps16_C"/>
</dbReference>
<feature type="domain" description="Vps16 C-terminal" evidence="2">
    <location>
        <begin position="459"/>
        <end position="589"/>
    </location>
</feature>
<dbReference type="FunCoup" id="H0EN58">
    <property type="interactions" value="589"/>
</dbReference>
<dbReference type="PANTHER" id="PTHR12811:SF0">
    <property type="entry name" value="VACUOLAR PROTEIN SORTING-ASSOCIATED PROTEIN 16 HOMOLOG"/>
    <property type="match status" value="1"/>
</dbReference>
<dbReference type="GO" id="GO:0042144">
    <property type="term" value="P:vacuole fusion, non-autophagic"/>
    <property type="evidence" value="ECO:0007669"/>
    <property type="project" value="TreeGrafter"/>
</dbReference>
<protein>
    <submittedName>
        <fullName evidence="4">Putative vacuolar protein sorting-associated protein 16 like protein</fullName>
    </submittedName>
</protein>
<keyword evidence="5" id="KW-1185">Reference proteome</keyword>
<dbReference type="Gene3D" id="1.10.150.780">
    <property type="entry name" value="Vps16, C-terminal region"/>
    <property type="match status" value="1"/>
</dbReference>
<dbReference type="GO" id="GO:0006886">
    <property type="term" value="P:intracellular protein transport"/>
    <property type="evidence" value="ECO:0007669"/>
    <property type="project" value="InterPro"/>
</dbReference>
<dbReference type="InterPro" id="IPR036322">
    <property type="entry name" value="WD40_repeat_dom_sf"/>
</dbReference>
<evidence type="ECO:0000313" key="4">
    <source>
        <dbReference type="EMBL" id="EHK99978.1"/>
    </source>
</evidence>
<evidence type="ECO:0000259" key="3">
    <source>
        <dbReference type="Pfam" id="PF04841"/>
    </source>
</evidence>
<comment type="similarity">
    <text evidence="1">Belongs to the VPS16 family.</text>
</comment>
<dbReference type="OrthoDB" id="1792at2759"/>